<dbReference type="InterPro" id="IPR008969">
    <property type="entry name" value="CarboxyPept-like_regulatory"/>
</dbReference>
<evidence type="ECO:0008006" key="4">
    <source>
        <dbReference type="Google" id="ProtNLM"/>
    </source>
</evidence>
<organism evidence="2 3">
    <name type="scientific">Anseongella ginsenosidimutans</name>
    <dbReference type="NCBI Taxonomy" id="496056"/>
    <lineage>
        <taxon>Bacteria</taxon>
        <taxon>Pseudomonadati</taxon>
        <taxon>Bacteroidota</taxon>
        <taxon>Sphingobacteriia</taxon>
        <taxon>Sphingobacteriales</taxon>
        <taxon>Sphingobacteriaceae</taxon>
        <taxon>Anseongella</taxon>
    </lineage>
</organism>
<dbReference type="RefSeq" id="WP_132128081.1">
    <property type="nucleotide sequence ID" value="NZ_CP042432.1"/>
</dbReference>
<dbReference type="SUPFAM" id="SSF49464">
    <property type="entry name" value="Carboxypeptidase regulatory domain-like"/>
    <property type="match status" value="1"/>
</dbReference>
<feature type="signal peptide" evidence="1">
    <location>
        <begin position="1"/>
        <end position="17"/>
    </location>
</feature>
<protein>
    <recommendedName>
        <fullName evidence="4">Carboxypeptidase-like protein</fullName>
    </recommendedName>
</protein>
<keyword evidence="3" id="KW-1185">Reference proteome</keyword>
<dbReference type="OrthoDB" id="714262at2"/>
<dbReference type="EMBL" id="SMAD01000002">
    <property type="protein sequence ID" value="TCS88976.1"/>
    <property type="molecule type" value="Genomic_DNA"/>
</dbReference>
<dbReference type="AlphaFoldDB" id="A0A4R3KW79"/>
<reference evidence="2 3" key="1">
    <citation type="submission" date="2019-03" db="EMBL/GenBank/DDBJ databases">
        <title>Genomic Encyclopedia of Type Strains, Phase IV (KMG-IV): sequencing the most valuable type-strain genomes for metagenomic binning, comparative biology and taxonomic classification.</title>
        <authorList>
            <person name="Goeker M."/>
        </authorList>
    </citation>
    <scope>NUCLEOTIDE SEQUENCE [LARGE SCALE GENOMIC DNA]</scope>
    <source>
        <strain evidence="2 3">DSM 21100</strain>
    </source>
</reference>
<comment type="caution">
    <text evidence="2">The sequence shown here is derived from an EMBL/GenBank/DDBJ whole genome shotgun (WGS) entry which is preliminary data.</text>
</comment>
<gene>
    <name evidence="2" type="ORF">EDD80_102167</name>
</gene>
<dbReference type="Proteomes" id="UP000295807">
    <property type="component" value="Unassembled WGS sequence"/>
</dbReference>
<proteinExistence type="predicted"/>
<feature type="chain" id="PRO_5020549788" description="Carboxypeptidase-like protein" evidence="1">
    <location>
        <begin position="18"/>
        <end position="241"/>
    </location>
</feature>
<name>A0A4R3KW79_9SPHI</name>
<evidence type="ECO:0000313" key="2">
    <source>
        <dbReference type="EMBL" id="TCS88976.1"/>
    </source>
</evidence>
<sequence>MIWLGPVLLFAGLPALAQQKVEGTVGDSGTTRPVSLVHVINKRTGDLSITGYKGEFGIVASPGDILAFVKDGYLTRSLEVKDSAGMLRVLLSKKPEPPPGSSELLPEVTVYGKSYLADSLLLRQEYQRYFPSPPPTLEDAIGSDGSLDLNAFISRMMTPWDREFSARLLEYEQKKYIDKVFTAEKVKQVVDVREEELEEFLRTCRPSYGFLVTATEYDLIRYIRDAYKLYRSAKYGETLDR</sequence>
<accession>A0A4R3KW79</accession>
<evidence type="ECO:0000313" key="3">
    <source>
        <dbReference type="Proteomes" id="UP000295807"/>
    </source>
</evidence>
<keyword evidence="1" id="KW-0732">Signal</keyword>
<evidence type="ECO:0000256" key="1">
    <source>
        <dbReference type="SAM" id="SignalP"/>
    </source>
</evidence>